<organism evidence="2 3">
    <name type="scientific">Glutamicibacter mishrai</name>
    <dbReference type="NCBI Taxonomy" id="1775880"/>
    <lineage>
        <taxon>Bacteria</taxon>
        <taxon>Bacillati</taxon>
        <taxon>Actinomycetota</taxon>
        <taxon>Actinomycetes</taxon>
        <taxon>Micrococcales</taxon>
        <taxon>Micrococcaceae</taxon>
        <taxon>Glutamicibacter</taxon>
    </lineage>
</organism>
<dbReference type="Gene3D" id="3.40.50.720">
    <property type="entry name" value="NAD(P)-binding Rossmann-like Domain"/>
    <property type="match status" value="1"/>
</dbReference>
<dbReference type="EMBL" id="CP032549">
    <property type="protein sequence ID" value="QIV86074.1"/>
    <property type="molecule type" value="Genomic_DNA"/>
</dbReference>
<proteinExistence type="predicted"/>
<dbReference type="PANTHER" id="PTHR43355:SF2">
    <property type="entry name" value="FLAVIN REDUCTASE (NADPH)"/>
    <property type="match status" value="1"/>
</dbReference>
<evidence type="ECO:0000259" key="1">
    <source>
        <dbReference type="Pfam" id="PF13460"/>
    </source>
</evidence>
<gene>
    <name evidence="2" type="ORF">D3791_02405</name>
</gene>
<evidence type="ECO:0000313" key="2">
    <source>
        <dbReference type="EMBL" id="QIV86074.1"/>
    </source>
</evidence>
<dbReference type="RefSeq" id="WP_172511201.1">
    <property type="nucleotide sequence ID" value="NZ_CP032549.1"/>
</dbReference>
<dbReference type="Proteomes" id="UP000502331">
    <property type="component" value="Chromosome"/>
</dbReference>
<reference evidence="2 3" key="1">
    <citation type="submission" date="2018-09" db="EMBL/GenBank/DDBJ databases">
        <title>Glutamicibacter mishrai S5-52T (LMG 29155T = KCTC 39846T).</title>
        <authorList>
            <person name="Das S.K."/>
        </authorList>
    </citation>
    <scope>NUCLEOTIDE SEQUENCE [LARGE SCALE GENOMIC DNA]</scope>
    <source>
        <strain evidence="2 3">S5-52</strain>
    </source>
</reference>
<protein>
    <submittedName>
        <fullName evidence="2">NAD-dependent epimerase/dehydratase family protein</fullName>
    </submittedName>
</protein>
<dbReference type="SUPFAM" id="SSF51735">
    <property type="entry name" value="NAD(P)-binding Rossmann-fold domains"/>
    <property type="match status" value="1"/>
</dbReference>
<accession>A0A6H0SFJ2</accession>
<dbReference type="Pfam" id="PF13460">
    <property type="entry name" value="NAD_binding_10"/>
    <property type="match status" value="1"/>
</dbReference>
<dbReference type="AlphaFoldDB" id="A0A6H0SFJ2"/>
<keyword evidence="3" id="KW-1185">Reference proteome</keyword>
<dbReference type="InterPro" id="IPR016040">
    <property type="entry name" value="NAD(P)-bd_dom"/>
</dbReference>
<dbReference type="InterPro" id="IPR051606">
    <property type="entry name" value="Polyketide_Oxido-like"/>
</dbReference>
<dbReference type="GO" id="GO:0042602">
    <property type="term" value="F:riboflavin reductase (NADPH) activity"/>
    <property type="evidence" value="ECO:0007669"/>
    <property type="project" value="TreeGrafter"/>
</dbReference>
<dbReference type="PANTHER" id="PTHR43355">
    <property type="entry name" value="FLAVIN REDUCTASE (NADPH)"/>
    <property type="match status" value="1"/>
</dbReference>
<name>A0A6H0SFJ2_9MICC</name>
<feature type="domain" description="NAD(P)-binding" evidence="1">
    <location>
        <begin position="7"/>
        <end position="193"/>
    </location>
</feature>
<dbReference type="InterPro" id="IPR036291">
    <property type="entry name" value="NAD(P)-bd_dom_sf"/>
</dbReference>
<dbReference type="GO" id="GO:0004074">
    <property type="term" value="F:biliverdin reductase [NAD(P)H] activity"/>
    <property type="evidence" value="ECO:0007669"/>
    <property type="project" value="TreeGrafter"/>
</dbReference>
<evidence type="ECO:0000313" key="3">
    <source>
        <dbReference type="Proteomes" id="UP000502331"/>
    </source>
</evidence>
<sequence>MKLLVIGATGRTGALLITKALDEGHEVTALVRNAKVDIDPRVQIVQGSVTDANAIANAATGHDAIISALGVRSISETPTLITDMVRAVIASSKISGVNRFVLLSAFGVGDSLAKASWIASTLFRTMLKKVYADKANSEQLLIASDLVWTLEYPGALNDHAGKSYTATELDNVSKLPLVPATSRASVADFLLRSAVDGTFIRQIAVVTDKK</sequence>